<evidence type="ECO:0000313" key="2">
    <source>
        <dbReference type="EMBL" id="SOJ55215.1"/>
    </source>
</evidence>
<organism evidence="2 3">
    <name type="scientific">Mycobacterium simulans</name>
    <dbReference type="NCBI Taxonomy" id="627089"/>
    <lineage>
        <taxon>Bacteria</taxon>
        <taxon>Bacillati</taxon>
        <taxon>Actinomycetota</taxon>
        <taxon>Actinomycetes</taxon>
        <taxon>Mycobacteriales</taxon>
        <taxon>Mycobacteriaceae</taxon>
        <taxon>Mycobacterium</taxon>
    </lineage>
</organism>
<keyword evidence="3" id="KW-1185">Reference proteome</keyword>
<comment type="caution">
    <text evidence="2">The sequence shown here is derived from an EMBL/GenBank/DDBJ whole genome shotgun (WGS) entry which is preliminary data.</text>
</comment>
<accession>A0A7Z7IMK1</accession>
<keyword evidence="1" id="KW-1277">Toxin-antitoxin system</keyword>
<reference evidence="2 3" key="1">
    <citation type="submission" date="2017-10" db="EMBL/GenBank/DDBJ databases">
        <authorList>
            <consortium name="Urmite Genomes"/>
        </authorList>
    </citation>
    <scope>NUCLEOTIDE SEQUENCE [LARGE SCALE GENOMIC DNA]</scope>
    <source>
        <strain evidence="2 3">FB-527</strain>
    </source>
</reference>
<name>A0A7Z7IMK1_9MYCO</name>
<gene>
    <name evidence="2" type="primary">vapB</name>
    <name evidence="2" type="ORF">MSIMFB_02704</name>
</gene>
<dbReference type="Proteomes" id="UP000554965">
    <property type="component" value="Unassembled WGS sequence"/>
</dbReference>
<evidence type="ECO:0000313" key="3">
    <source>
        <dbReference type="Proteomes" id="UP000554965"/>
    </source>
</evidence>
<protein>
    <submittedName>
        <fullName evidence="2">Antitoxin VapB</fullName>
    </submittedName>
</protein>
<evidence type="ECO:0000256" key="1">
    <source>
        <dbReference type="ARBA" id="ARBA00022649"/>
    </source>
</evidence>
<proteinExistence type="predicted"/>
<dbReference type="RefSeq" id="WP_186243112.1">
    <property type="nucleotide sequence ID" value="NZ_OCTY01000002.1"/>
</dbReference>
<sequence>MALSIKDPEAARLARALAARTGETLTEAVVVALRERLARQTGRTRSIPLGEELAAIRRRCAALPVLDTRTADEILGYDDQGLPA</sequence>
<dbReference type="InterPro" id="IPR011660">
    <property type="entry name" value="VapB-like"/>
</dbReference>
<dbReference type="Pfam" id="PF07704">
    <property type="entry name" value="PSK_trans_fac"/>
    <property type="match status" value="1"/>
</dbReference>
<dbReference type="AlphaFoldDB" id="A0A7Z7IMK1"/>
<dbReference type="EMBL" id="OCTY01000002">
    <property type="protein sequence ID" value="SOJ55215.1"/>
    <property type="molecule type" value="Genomic_DNA"/>
</dbReference>